<evidence type="ECO:0000256" key="5">
    <source>
        <dbReference type="ARBA" id="ARBA00038105"/>
    </source>
</evidence>
<dbReference type="EMBL" id="BPQG01000006">
    <property type="protein sequence ID" value="GJD42594.1"/>
    <property type="molecule type" value="Genomic_DNA"/>
</dbReference>
<dbReference type="CDD" id="cd06257">
    <property type="entry name" value="DnaJ"/>
    <property type="match status" value="1"/>
</dbReference>
<keyword evidence="3" id="KW-1133">Transmembrane helix</keyword>
<evidence type="ECO:0000256" key="1">
    <source>
        <dbReference type="ARBA" id="ARBA00004167"/>
    </source>
</evidence>
<dbReference type="PANTHER" id="PTHR12763">
    <property type="match status" value="1"/>
</dbReference>
<dbReference type="SUPFAM" id="SSF46565">
    <property type="entry name" value="Chaperone J-domain"/>
    <property type="match status" value="1"/>
</dbReference>
<comment type="subcellular location">
    <subcellularLocation>
        <location evidence="1">Membrane</location>
        <topology evidence="1">Single-pass membrane protein</topology>
    </subcellularLocation>
</comment>
<dbReference type="Pfam" id="PF00226">
    <property type="entry name" value="DnaJ"/>
    <property type="match status" value="1"/>
</dbReference>
<evidence type="ECO:0000313" key="9">
    <source>
        <dbReference type="Proteomes" id="UP001055117"/>
    </source>
</evidence>
<dbReference type="InterPro" id="IPR001623">
    <property type="entry name" value="DnaJ_domain"/>
</dbReference>
<evidence type="ECO:0000256" key="4">
    <source>
        <dbReference type="ARBA" id="ARBA00023136"/>
    </source>
</evidence>
<accession>A0ABQ4QBY6</accession>
<organism evidence="8 9">
    <name type="scientific">Methylobacterium cerastii</name>
    <dbReference type="NCBI Taxonomy" id="932741"/>
    <lineage>
        <taxon>Bacteria</taxon>
        <taxon>Pseudomonadati</taxon>
        <taxon>Pseudomonadota</taxon>
        <taxon>Alphaproteobacteria</taxon>
        <taxon>Hyphomicrobiales</taxon>
        <taxon>Methylobacteriaceae</taxon>
        <taxon>Methylobacterium</taxon>
    </lineage>
</organism>
<feature type="region of interest" description="Disordered" evidence="6">
    <location>
        <begin position="208"/>
        <end position="236"/>
    </location>
</feature>
<proteinExistence type="inferred from homology"/>
<evidence type="ECO:0000259" key="7">
    <source>
        <dbReference type="PROSITE" id="PS50076"/>
    </source>
</evidence>
<dbReference type="Proteomes" id="UP001055117">
    <property type="component" value="Unassembled WGS sequence"/>
</dbReference>
<name>A0ABQ4QBY6_9HYPH</name>
<dbReference type="InterPro" id="IPR036869">
    <property type="entry name" value="J_dom_sf"/>
</dbReference>
<evidence type="ECO:0000256" key="3">
    <source>
        <dbReference type="ARBA" id="ARBA00022989"/>
    </source>
</evidence>
<sequence>MLLALGLLACSGLWWLGRNGGRLGPRLTPRLIRRAGAWVALALAAILMLRGQLGPALVLGLGAVWLLDGPETLGARLKRWVSSVTPSPRRHRTARIDFVVGDDGKVGDGILRGGPLGGRRLESLGLADLRAVLAVCRVQDPAAVVPLEAYLDRRHAGWRVDAERDGHPRPGRPAQPGAMTQDEAYQILGLERGATPEAVRTAHRTLMKRAHPDQGGSAEGAARVNAARDRLTNRHR</sequence>
<dbReference type="Gene3D" id="1.10.287.110">
    <property type="entry name" value="DnaJ domain"/>
    <property type="match status" value="1"/>
</dbReference>
<comment type="caution">
    <text evidence="8">The sequence shown here is derived from an EMBL/GenBank/DDBJ whole genome shotgun (WGS) entry which is preliminary data.</text>
</comment>
<dbReference type="PANTHER" id="PTHR12763:SF28">
    <property type="entry name" value="GEO10507P1-RELATED"/>
    <property type="match status" value="1"/>
</dbReference>
<comment type="similarity">
    <text evidence="5">Belongs to the TIM14 family.</text>
</comment>
<keyword evidence="9" id="KW-1185">Reference proteome</keyword>
<gene>
    <name evidence="8" type="primary">djlA_1</name>
    <name evidence="8" type="ORF">AFCDBAGC_0432</name>
</gene>
<reference evidence="8 9" key="1">
    <citation type="journal article" date="2021" name="Front. Microbiol.">
        <title>Comprehensive Comparative Genomics and Phenotyping of Methylobacterium Species.</title>
        <authorList>
            <person name="Alessa O."/>
            <person name="Ogura Y."/>
            <person name="Fujitani Y."/>
            <person name="Takami H."/>
            <person name="Hayashi T."/>
            <person name="Sahin N."/>
            <person name="Tani A."/>
        </authorList>
    </citation>
    <scope>NUCLEOTIDE SEQUENCE [LARGE SCALE GENOMIC DNA]</scope>
    <source>
        <strain evidence="8 9">DSM 23679</strain>
    </source>
</reference>
<dbReference type="SMART" id="SM00271">
    <property type="entry name" value="DnaJ"/>
    <property type="match status" value="1"/>
</dbReference>
<evidence type="ECO:0000256" key="2">
    <source>
        <dbReference type="ARBA" id="ARBA00022692"/>
    </source>
</evidence>
<protein>
    <submittedName>
        <fullName evidence="8">Co-chaperone protein DjlA</fullName>
    </submittedName>
</protein>
<evidence type="ECO:0000256" key="6">
    <source>
        <dbReference type="SAM" id="MobiDB-lite"/>
    </source>
</evidence>
<feature type="domain" description="J" evidence="7">
    <location>
        <begin position="183"/>
        <end position="236"/>
    </location>
</feature>
<keyword evidence="4" id="KW-0472">Membrane</keyword>
<keyword evidence="2" id="KW-0812">Transmembrane</keyword>
<dbReference type="PROSITE" id="PS50076">
    <property type="entry name" value="DNAJ_2"/>
    <property type="match status" value="1"/>
</dbReference>
<dbReference type="RefSeq" id="WP_147750616.1">
    <property type="nucleotide sequence ID" value="NZ_BPQG01000006.1"/>
</dbReference>
<feature type="compositionally biased region" description="Basic and acidic residues" evidence="6">
    <location>
        <begin position="226"/>
        <end position="236"/>
    </location>
</feature>
<evidence type="ECO:0000313" key="8">
    <source>
        <dbReference type="EMBL" id="GJD42594.1"/>
    </source>
</evidence>